<protein>
    <submittedName>
        <fullName evidence="1">DUF2946 family protein</fullName>
    </submittedName>
</protein>
<dbReference type="EMBL" id="JABBGA010000032">
    <property type="protein sequence ID" value="NML28647.1"/>
    <property type="molecule type" value="Genomic_DNA"/>
</dbReference>
<accession>A0A848G8X6</accession>
<dbReference type="RefSeq" id="WP_169148172.1">
    <property type="nucleotide sequence ID" value="NZ_JABBGA010000032.1"/>
</dbReference>
<comment type="caution">
    <text evidence="1">The sequence shown here is derived from an EMBL/GenBank/DDBJ whole genome shotgun (WGS) entry which is preliminary data.</text>
</comment>
<dbReference type="InterPro" id="IPR021332">
    <property type="entry name" value="DUF2944"/>
</dbReference>
<reference evidence="1 2" key="1">
    <citation type="submission" date="2020-04" db="EMBL/GenBank/DDBJ databases">
        <title>Zoogloea sp. G-4-1-14 isolated from soil.</title>
        <authorList>
            <person name="Dahal R.H."/>
        </authorList>
    </citation>
    <scope>NUCLEOTIDE SEQUENCE [LARGE SCALE GENOMIC DNA]</scope>
    <source>
        <strain evidence="1 2">G-4-1-14</strain>
    </source>
</reference>
<name>A0A848G8X6_9RHOO</name>
<sequence>MDDAVRLALAKWPDVPSCTGWLRLSRRGEWRVPEGPVRHAGLRAFIGRNYQATTDGRWFFQNGPQQVFVDLDYTPSVLHLENAGTLRTHTGTQVQSVSGAWFDEEGCLLLECEHGIALLDDRDLAAFCAHLEGDLETPGATLTLSWAGLRLEVGSIRQEEVATRFGFTSKPGG</sequence>
<organism evidence="1 2">
    <name type="scientific">Zoogloea dura</name>
    <dbReference type="NCBI Taxonomy" id="2728840"/>
    <lineage>
        <taxon>Bacteria</taxon>
        <taxon>Pseudomonadati</taxon>
        <taxon>Pseudomonadota</taxon>
        <taxon>Betaproteobacteria</taxon>
        <taxon>Rhodocyclales</taxon>
        <taxon>Zoogloeaceae</taxon>
        <taxon>Zoogloea</taxon>
    </lineage>
</organism>
<dbReference type="AlphaFoldDB" id="A0A848G8X6"/>
<keyword evidence="2" id="KW-1185">Reference proteome</keyword>
<evidence type="ECO:0000313" key="1">
    <source>
        <dbReference type="EMBL" id="NML28647.1"/>
    </source>
</evidence>
<evidence type="ECO:0000313" key="2">
    <source>
        <dbReference type="Proteomes" id="UP000580043"/>
    </source>
</evidence>
<dbReference type="Pfam" id="PF11161">
    <property type="entry name" value="DUF2944"/>
    <property type="match status" value="1"/>
</dbReference>
<proteinExistence type="predicted"/>
<gene>
    <name evidence="1" type="ORF">HHL15_23060</name>
</gene>
<dbReference type="Proteomes" id="UP000580043">
    <property type="component" value="Unassembled WGS sequence"/>
</dbReference>